<sequence>MDEAGTSNENLGRRKGHIDDDYDGVSGGESDGVHKSKNLKAERRRRKKLNDRLLELRSLMNKGTIITDAIAYVEELQKSASDLTNQLLEMEATLVEESKMPIEAIDAAEKMQNWGIKPEIKVNQIEGNKLWIKIVFEKKRGGFTKLMEAVSVIGYEFTHTSVTTYRGAILVTACLEGNDGGILEAKQTRELLLDVVRGI</sequence>
<proteinExistence type="predicted"/>
<accession>A0ACB7YZ08</accession>
<evidence type="ECO:0000313" key="1">
    <source>
        <dbReference type="EMBL" id="KAH7858094.1"/>
    </source>
</evidence>
<evidence type="ECO:0000313" key="2">
    <source>
        <dbReference type="Proteomes" id="UP000828048"/>
    </source>
</evidence>
<organism evidence="1 2">
    <name type="scientific">Vaccinium darrowii</name>
    <dbReference type="NCBI Taxonomy" id="229202"/>
    <lineage>
        <taxon>Eukaryota</taxon>
        <taxon>Viridiplantae</taxon>
        <taxon>Streptophyta</taxon>
        <taxon>Embryophyta</taxon>
        <taxon>Tracheophyta</taxon>
        <taxon>Spermatophyta</taxon>
        <taxon>Magnoliopsida</taxon>
        <taxon>eudicotyledons</taxon>
        <taxon>Gunneridae</taxon>
        <taxon>Pentapetalae</taxon>
        <taxon>asterids</taxon>
        <taxon>Ericales</taxon>
        <taxon>Ericaceae</taxon>
        <taxon>Vaccinioideae</taxon>
        <taxon>Vaccinieae</taxon>
        <taxon>Vaccinium</taxon>
    </lineage>
</organism>
<name>A0ACB7YZ08_9ERIC</name>
<keyword evidence="2" id="KW-1185">Reference proteome</keyword>
<dbReference type="EMBL" id="CM037153">
    <property type="protein sequence ID" value="KAH7858094.1"/>
    <property type="molecule type" value="Genomic_DNA"/>
</dbReference>
<reference evidence="1 2" key="1">
    <citation type="journal article" date="2021" name="Hortic Res">
        <title>High-quality reference genome and annotation aids understanding of berry development for evergreen blueberry (Vaccinium darrowii).</title>
        <authorList>
            <person name="Yu J."/>
            <person name="Hulse-Kemp A.M."/>
            <person name="Babiker E."/>
            <person name="Staton M."/>
        </authorList>
    </citation>
    <scope>NUCLEOTIDE SEQUENCE [LARGE SCALE GENOMIC DNA]</scope>
    <source>
        <strain evidence="2">cv. NJ 8807/NJ 8810</strain>
        <tissue evidence="1">Young leaf</tissue>
    </source>
</reference>
<dbReference type="Proteomes" id="UP000828048">
    <property type="component" value="Chromosome 3"/>
</dbReference>
<protein>
    <submittedName>
        <fullName evidence="1">Uncharacterized protein</fullName>
    </submittedName>
</protein>
<gene>
    <name evidence="1" type="ORF">Vadar_019895</name>
</gene>
<comment type="caution">
    <text evidence="1">The sequence shown here is derived from an EMBL/GenBank/DDBJ whole genome shotgun (WGS) entry which is preliminary data.</text>
</comment>